<proteinExistence type="inferred from homology"/>
<comment type="subcellular location">
    <subcellularLocation>
        <location evidence="1">Membrane</location>
        <topology evidence="1">Multi-pass membrane protein</topology>
    </subcellularLocation>
</comment>
<dbReference type="EMBL" id="QQXK01000009">
    <property type="protein sequence ID" value="RII42736.1"/>
    <property type="molecule type" value="Genomic_DNA"/>
</dbReference>
<organism evidence="10 11">
    <name type="scientific">Galactobacter valiniphilus</name>
    <dbReference type="NCBI Taxonomy" id="2676122"/>
    <lineage>
        <taxon>Bacteria</taxon>
        <taxon>Bacillati</taxon>
        <taxon>Actinomycetota</taxon>
        <taxon>Actinomycetes</taxon>
        <taxon>Micrococcales</taxon>
        <taxon>Micrococcaceae</taxon>
        <taxon>Galactobacter</taxon>
    </lineage>
</organism>
<evidence type="ECO:0000256" key="1">
    <source>
        <dbReference type="ARBA" id="ARBA00004141"/>
    </source>
</evidence>
<feature type="transmembrane region" description="Helical" evidence="8">
    <location>
        <begin position="274"/>
        <end position="301"/>
    </location>
</feature>
<dbReference type="GO" id="GO:0005886">
    <property type="term" value="C:plasma membrane"/>
    <property type="evidence" value="ECO:0007669"/>
    <property type="project" value="TreeGrafter"/>
</dbReference>
<dbReference type="PANTHER" id="PTHR48090">
    <property type="entry name" value="UNDECAPRENYL-PHOSPHATE 4-DEOXY-4-FORMAMIDO-L-ARABINOSE TRANSFERASE-RELATED"/>
    <property type="match status" value="1"/>
</dbReference>
<gene>
    <name evidence="10" type="ORF">DWB68_06235</name>
</gene>
<comment type="similarity">
    <text evidence="2">Belongs to the glycosyltransferase 2 family.</text>
</comment>
<dbReference type="SUPFAM" id="SSF53448">
    <property type="entry name" value="Nucleotide-diphospho-sugar transferases"/>
    <property type="match status" value="1"/>
</dbReference>
<reference evidence="10 11" key="1">
    <citation type="submission" date="2018-07" db="EMBL/GenBank/DDBJ databases">
        <title>Arthrobacter sp. nov., isolated from raw cow's milk with high bacterial count.</title>
        <authorList>
            <person name="Hahne J."/>
            <person name="Isele D."/>
            <person name="Lipski A."/>
        </authorList>
    </citation>
    <scope>NUCLEOTIDE SEQUENCE [LARGE SCALE GENOMIC DNA]</scope>
    <source>
        <strain evidence="10 11">JZ R-35</strain>
    </source>
</reference>
<evidence type="ECO:0000256" key="2">
    <source>
        <dbReference type="ARBA" id="ARBA00006739"/>
    </source>
</evidence>
<evidence type="ECO:0000256" key="7">
    <source>
        <dbReference type="ARBA" id="ARBA00023136"/>
    </source>
</evidence>
<dbReference type="InterPro" id="IPR001173">
    <property type="entry name" value="Glyco_trans_2-like"/>
</dbReference>
<keyword evidence="3" id="KW-0328">Glycosyltransferase</keyword>
<dbReference type="InterPro" id="IPR050256">
    <property type="entry name" value="Glycosyltransferase_2"/>
</dbReference>
<keyword evidence="6 8" id="KW-1133">Transmembrane helix</keyword>
<dbReference type="AlphaFoldDB" id="A0A399JJV3"/>
<accession>A0A399JJV3</accession>
<dbReference type="PANTHER" id="PTHR48090:SF1">
    <property type="entry name" value="PROPHAGE BACTOPRENOL GLUCOSYL TRANSFERASE HOMOLOG"/>
    <property type="match status" value="1"/>
</dbReference>
<evidence type="ECO:0000256" key="5">
    <source>
        <dbReference type="ARBA" id="ARBA00022692"/>
    </source>
</evidence>
<protein>
    <submittedName>
        <fullName evidence="10">Glycosyltransferase</fullName>
    </submittedName>
</protein>
<evidence type="ECO:0000256" key="8">
    <source>
        <dbReference type="SAM" id="Phobius"/>
    </source>
</evidence>
<dbReference type="RefSeq" id="WP_119424281.1">
    <property type="nucleotide sequence ID" value="NZ_QQXK01000009.1"/>
</dbReference>
<feature type="transmembrane region" description="Helical" evidence="8">
    <location>
        <begin position="246"/>
        <end position="268"/>
    </location>
</feature>
<name>A0A399JJV3_9MICC</name>
<dbReference type="CDD" id="cd04187">
    <property type="entry name" value="DPM1_like_bac"/>
    <property type="match status" value="1"/>
</dbReference>
<evidence type="ECO:0000256" key="6">
    <source>
        <dbReference type="ARBA" id="ARBA00022989"/>
    </source>
</evidence>
<evidence type="ECO:0000256" key="3">
    <source>
        <dbReference type="ARBA" id="ARBA00022676"/>
    </source>
</evidence>
<evidence type="ECO:0000313" key="11">
    <source>
        <dbReference type="Proteomes" id="UP000265419"/>
    </source>
</evidence>
<dbReference type="Gene3D" id="3.90.550.10">
    <property type="entry name" value="Spore Coat Polysaccharide Biosynthesis Protein SpsA, Chain A"/>
    <property type="match status" value="1"/>
</dbReference>
<dbReference type="GO" id="GO:0016757">
    <property type="term" value="F:glycosyltransferase activity"/>
    <property type="evidence" value="ECO:0007669"/>
    <property type="project" value="UniProtKB-KW"/>
</dbReference>
<keyword evidence="4 10" id="KW-0808">Transferase</keyword>
<evidence type="ECO:0000259" key="9">
    <source>
        <dbReference type="Pfam" id="PF00535"/>
    </source>
</evidence>
<keyword evidence="5 8" id="KW-0812">Transmembrane</keyword>
<dbReference type="Proteomes" id="UP000265419">
    <property type="component" value="Unassembled WGS sequence"/>
</dbReference>
<keyword evidence="7 8" id="KW-0472">Membrane</keyword>
<feature type="domain" description="Glycosyltransferase 2-like" evidence="9">
    <location>
        <begin position="18"/>
        <end position="181"/>
    </location>
</feature>
<dbReference type="InterPro" id="IPR029044">
    <property type="entry name" value="Nucleotide-diphossugar_trans"/>
</dbReference>
<dbReference type="Pfam" id="PF00535">
    <property type="entry name" value="Glycos_transf_2"/>
    <property type="match status" value="1"/>
</dbReference>
<keyword evidence="11" id="KW-1185">Reference proteome</keyword>
<evidence type="ECO:0000256" key="4">
    <source>
        <dbReference type="ARBA" id="ARBA00022679"/>
    </source>
</evidence>
<comment type="caution">
    <text evidence="10">The sequence shown here is derived from an EMBL/GenBank/DDBJ whole genome shotgun (WGS) entry which is preliminary data.</text>
</comment>
<evidence type="ECO:0000313" key="10">
    <source>
        <dbReference type="EMBL" id="RII42736.1"/>
    </source>
</evidence>
<sequence length="324" mass="35954">MNGSESFTDRANPGALISFVVPIYNEELTLPHLLPALDAEVFSKLTQSHELILVNDGSRDGSLPALLELERSRHDVRVVNLSRNFGHQIAVTAGMDAARGDAVVIMDADMQDPPRVCLELIEEWVKGSDVVYAQRRTRQDTLFKKATAAAFYKSLSHLADINIPENTGDFRLMSRSVVDELARYGEHDRFLRGMAAHVGFTQKAVPFDRDERIAGETGYPLRKMLKLSADGILGFSKVPLQLISRLGFFVAGVSLLGIIYAIVTKFFFPQIAVAGWAFTVVAIFFVGGIQLIMLGILGSYIGRIFEEVKGRPLYSIDDSFRRRS</sequence>